<dbReference type="InterPro" id="IPR013728">
    <property type="entry name" value="BT_3987-like_N"/>
</dbReference>
<dbReference type="RefSeq" id="WP_237868564.1">
    <property type="nucleotide sequence ID" value="NZ_JAKLTR010000002.1"/>
</dbReference>
<proteinExistence type="predicted"/>
<feature type="chain" id="PRO_5046348679" evidence="1">
    <location>
        <begin position="23"/>
        <end position="421"/>
    </location>
</feature>
<comment type="caution">
    <text evidence="3">The sequence shown here is derived from an EMBL/GenBank/DDBJ whole genome shotgun (WGS) entry which is preliminary data.</text>
</comment>
<feature type="signal peptide" evidence="1">
    <location>
        <begin position="1"/>
        <end position="22"/>
    </location>
</feature>
<dbReference type="Proteomes" id="UP001165367">
    <property type="component" value="Unassembled WGS sequence"/>
</dbReference>
<dbReference type="Pfam" id="PF13385">
    <property type="entry name" value="Laminin_G_3"/>
    <property type="match status" value="1"/>
</dbReference>
<dbReference type="InterPro" id="IPR013320">
    <property type="entry name" value="ConA-like_dom_sf"/>
</dbReference>
<dbReference type="Pfam" id="PF08522">
    <property type="entry name" value="BT_3987-like_N"/>
    <property type="match status" value="1"/>
</dbReference>
<feature type="domain" description="BT-3987-like N-terminal" evidence="2">
    <location>
        <begin position="40"/>
        <end position="142"/>
    </location>
</feature>
<evidence type="ECO:0000256" key="1">
    <source>
        <dbReference type="SAM" id="SignalP"/>
    </source>
</evidence>
<evidence type="ECO:0000259" key="2">
    <source>
        <dbReference type="Pfam" id="PF08522"/>
    </source>
</evidence>
<evidence type="ECO:0000313" key="3">
    <source>
        <dbReference type="EMBL" id="MCG2613335.1"/>
    </source>
</evidence>
<evidence type="ECO:0000313" key="4">
    <source>
        <dbReference type="Proteomes" id="UP001165367"/>
    </source>
</evidence>
<dbReference type="Gene3D" id="2.60.120.200">
    <property type="match status" value="1"/>
</dbReference>
<name>A0ABS9KM19_9BACT</name>
<protein>
    <submittedName>
        <fullName evidence="3">DUF1735 and LamG domain-containing protein</fullName>
    </submittedName>
</protein>
<keyword evidence="1" id="KW-0732">Signal</keyword>
<dbReference type="Gene3D" id="2.60.40.1740">
    <property type="entry name" value="hypothetical protein (bacova_03559)"/>
    <property type="match status" value="1"/>
</dbReference>
<keyword evidence="4" id="KW-1185">Reference proteome</keyword>
<dbReference type="EMBL" id="JAKLTR010000002">
    <property type="protein sequence ID" value="MCG2613335.1"/>
    <property type="molecule type" value="Genomic_DNA"/>
</dbReference>
<organism evidence="3 4">
    <name type="scientific">Terrimonas ginsenosidimutans</name>
    <dbReference type="NCBI Taxonomy" id="2908004"/>
    <lineage>
        <taxon>Bacteria</taxon>
        <taxon>Pseudomonadati</taxon>
        <taxon>Bacteroidota</taxon>
        <taxon>Chitinophagia</taxon>
        <taxon>Chitinophagales</taxon>
        <taxon>Chitinophagaceae</taxon>
        <taxon>Terrimonas</taxon>
    </lineage>
</organism>
<accession>A0ABS9KM19</accession>
<sequence length="421" mass="45899">MTKNILTYIGLSLALFTLSCNKAEFGDPVILIAGTEVSPIVKFSVENTPSEFTVTAAATHRAVEDVQVKFSVDDAAVDRYNQEHNTTYYAAPAAAIEITNLDAVIRAGSSTSTPVSVKVISTSPLVDGRSYLIPLTITQTTGGDATVLESSRTIFLRIARIVSFSAVSMNNDAGPTTGAPGTRGRFNGAFLFDPANPARLANFTLEIKNLIYAFRGGDGNSNPQPIQSLVSWTNQWERTSFGLRYGELGNPNNSLQLTGALGSAFAYNFNANQWYTISLSYDGSKLTIYIDGNKAAEVSGSTVLEFSRMQFGQVWGGYDTRQYVNGRIAECRVWSRALTASEIKLNLCGADPNAEGLLAYWKMNEGSGHIFRNSSKEGAKYDMDWSKVYWDPNDRGNDNLTLADKSAFVTWTNDNLNKCSQ</sequence>
<gene>
    <name evidence="3" type="ORF">LZZ85_03550</name>
</gene>
<dbReference type="PROSITE" id="PS51257">
    <property type="entry name" value="PROKAR_LIPOPROTEIN"/>
    <property type="match status" value="1"/>
</dbReference>
<dbReference type="SUPFAM" id="SSF49899">
    <property type="entry name" value="Concanavalin A-like lectins/glucanases"/>
    <property type="match status" value="1"/>
</dbReference>
<reference evidence="3" key="1">
    <citation type="submission" date="2022-01" db="EMBL/GenBank/DDBJ databases">
        <authorList>
            <person name="Jo J.-H."/>
            <person name="Im W.-T."/>
        </authorList>
    </citation>
    <scope>NUCLEOTIDE SEQUENCE</scope>
    <source>
        <strain evidence="3">NA20</strain>
    </source>
</reference>